<gene>
    <name evidence="5" type="ORF">A3G90_04775</name>
</gene>
<dbReference type="PANTHER" id="PTHR46470">
    <property type="entry name" value="N-ACYLNEURAMINATE-9-PHOSPHATASE"/>
    <property type="match status" value="1"/>
</dbReference>
<dbReference type="InterPro" id="IPR023214">
    <property type="entry name" value="HAD_sf"/>
</dbReference>
<keyword evidence="4" id="KW-0460">Magnesium</keyword>
<dbReference type="Pfam" id="PF00702">
    <property type="entry name" value="Hydrolase"/>
    <property type="match status" value="1"/>
</dbReference>
<dbReference type="InterPro" id="IPR006439">
    <property type="entry name" value="HAD-SF_hydro_IA"/>
</dbReference>
<dbReference type="SUPFAM" id="SSF56784">
    <property type="entry name" value="HAD-like"/>
    <property type="match status" value="1"/>
</dbReference>
<evidence type="ECO:0000256" key="3">
    <source>
        <dbReference type="ARBA" id="ARBA00022801"/>
    </source>
</evidence>
<name>A0A1F6FHJ0_9BACT</name>
<dbReference type="GO" id="GO:0044281">
    <property type="term" value="P:small molecule metabolic process"/>
    <property type="evidence" value="ECO:0007669"/>
    <property type="project" value="UniProtKB-ARBA"/>
</dbReference>
<dbReference type="PANTHER" id="PTHR46470:SF2">
    <property type="entry name" value="GLYCERALDEHYDE 3-PHOSPHATE PHOSPHATASE"/>
    <property type="match status" value="1"/>
</dbReference>
<dbReference type="STRING" id="1798525.A3G90_04775"/>
<evidence type="ECO:0000313" key="6">
    <source>
        <dbReference type="Proteomes" id="UP000177325"/>
    </source>
</evidence>
<evidence type="ECO:0008006" key="7">
    <source>
        <dbReference type="Google" id="ProtNLM"/>
    </source>
</evidence>
<reference evidence="5 6" key="1">
    <citation type="journal article" date="2016" name="Nat. Commun.">
        <title>Thousands of microbial genomes shed light on interconnected biogeochemical processes in an aquifer system.</title>
        <authorList>
            <person name="Anantharaman K."/>
            <person name="Brown C.T."/>
            <person name="Hug L.A."/>
            <person name="Sharon I."/>
            <person name="Castelle C.J."/>
            <person name="Probst A.J."/>
            <person name="Thomas B.C."/>
            <person name="Singh A."/>
            <person name="Wilkins M.J."/>
            <person name="Karaoz U."/>
            <person name="Brodie E.L."/>
            <person name="Williams K.H."/>
            <person name="Hubbard S.S."/>
            <person name="Banfield J.F."/>
        </authorList>
    </citation>
    <scope>NUCLEOTIDE SEQUENCE [LARGE SCALE GENOMIC DNA]</scope>
</reference>
<dbReference type="AlphaFoldDB" id="A0A1F6FHJ0"/>
<dbReference type="GO" id="GO:0016791">
    <property type="term" value="F:phosphatase activity"/>
    <property type="evidence" value="ECO:0007669"/>
    <property type="project" value="TreeGrafter"/>
</dbReference>
<dbReference type="Gene3D" id="3.40.50.1000">
    <property type="entry name" value="HAD superfamily/HAD-like"/>
    <property type="match status" value="1"/>
</dbReference>
<evidence type="ECO:0000256" key="2">
    <source>
        <dbReference type="ARBA" id="ARBA00022723"/>
    </source>
</evidence>
<sequence length="229" mass="25240">MSHTTVTDFTHIELSSHIKTVLLDLDNTCYQYDPCHQAAMQDFRQALESIAGPIPDFDTLYKAAQQQVKVRIPTHAASHSRVLYAQALCELIGRTDAHIHAAHLEKVYWDTFLSTMQKTAGLDAFLAHCRKSDTTVVVVSDLTTTIQCQKLVALHIAENIDFLVTAEEVGADKPDPKPFLVALEKAGGDIQTSIVIGDNYERDIEGAMALGIASILITHDTKNQTTPVR</sequence>
<dbReference type="InterPro" id="IPR036412">
    <property type="entry name" value="HAD-like_sf"/>
</dbReference>
<protein>
    <recommendedName>
        <fullName evidence="7">Hydrolase</fullName>
    </recommendedName>
</protein>
<comment type="cofactor">
    <cofactor evidence="1">
        <name>Mg(2+)</name>
        <dbReference type="ChEBI" id="CHEBI:18420"/>
    </cofactor>
</comment>
<dbReference type="SFLD" id="SFLDG01129">
    <property type="entry name" value="C1.5:_HAD__Beta-PGM__Phosphata"/>
    <property type="match status" value="1"/>
</dbReference>
<dbReference type="PRINTS" id="PR00413">
    <property type="entry name" value="HADHALOGNASE"/>
</dbReference>
<dbReference type="GO" id="GO:0046872">
    <property type="term" value="F:metal ion binding"/>
    <property type="evidence" value="ECO:0007669"/>
    <property type="project" value="UniProtKB-KW"/>
</dbReference>
<keyword evidence="2" id="KW-0479">Metal-binding</keyword>
<dbReference type="EMBL" id="MFMM01000001">
    <property type="protein sequence ID" value="OGG85334.1"/>
    <property type="molecule type" value="Genomic_DNA"/>
</dbReference>
<organism evidence="5 6">
    <name type="scientific">Candidatus Kaiserbacteria bacterium RIFCSPLOWO2_12_FULL_45_26</name>
    <dbReference type="NCBI Taxonomy" id="1798525"/>
    <lineage>
        <taxon>Bacteria</taxon>
        <taxon>Candidatus Kaiseribacteriota</taxon>
    </lineage>
</organism>
<dbReference type="NCBIfam" id="TIGR01549">
    <property type="entry name" value="HAD-SF-IA-v1"/>
    <property type="match status" value="1"/>
</dbReference>
<dbReference type="Gene3D" id="1.10.150.520">
    <property type="match status" value="1"/>
</dbReference>
<evidence type="ECO:0000313" key="5">
    <source>
        <dbReference type="EMBL" id="OGG85334.1"/>
    </source>
</evidence>
<dbReference type="InterPro" id="IPR051400">
    <property type="entry name" value="HAD-like_hydrolase"/>
</dbReference>
<keyword evidence="3" id="KW-0378">Hydrolase</keyword>
<accession>A0A1F6FHJ0</accession>
<comment type="caution">
    <text evidence="5">The sequence shown here is derived from an EMBL/GenBank/DDBJ whole genome shotgun (WGS) entry which is preliminary data.</text>
</comment>
<evidence type="ECO:0000256" key="4">
    <source>
        <dbReference type="ARBA" id="ARBA00022842"/>
    </source>
</evidence>
<proteinExistence type="predicted"/>
<dbReference type="SFLD" id="SFLDS00003">
    <property type="entry name" value="Haloacid_Dehalogenase"/>
    <property type="match status" value="1"/>
</dbReference>
<dbReference type="Proteomes" id="UP000177325">
    <property type="component" value="Unassembled WGS sequence"/>
</dbReference>
<evidence type="ECO:0000256" key="1">
    <source>
        <dbReference type="ARBA" id="ARBA00001946"/>
    </source>
</evidence>